<evidence type="ECO:0000256" key="1">
    <source>
        <dbReference type="ARBA" id="ARBA00023172"/>
    </source>
</evidence>
<feature type="region of interest" description="Disordered" evidence="2">
    <location>
        <begin position="1"/>
        <end position="23"/>
    </location>
</feature>
<comment type="caution">
    <text evidence="3">The sequence shown here is derived from an EMBL/GenBank/DDBJ whole genome shotgun (WGS) entry which is preliminary data.</text>
</comment>
<sequence length="179" mass="20037">MITPASSPSPSTLKRSPRSRRASAPPLDRLIISLAAIHAARPKAIRELQLDDVDLGNRRFTIAGRTRPLDELTRQVLLQWLDYRNHRWPSTANQHLLINKQSAMETGPVSKVWMTESFRGQAATLERLRVHRQLDEALVTGADPLHLATVFGLDPKTAIRYAESARVLLAAAAEEHEIE</sequence>
<evidence type="ECO:0000313" key="3">
    <source>
        <dbReference type="EMBL" id="PRX43102.1"/>
    </source>
</evidence>
<dbReference type="AlphaFoldDB" id="A0A2T0LK55"/>
<dbReference type="OrthoDB" id="3216692at2"/>
<dbReference type="SUPFAM" id="SSF56349">
    <property type="entry name" value="DNA breaking-rejoining enzymes"/>
    <property type="match status" value="1"/>
</dbReference>
<evidence type="ECO:0000313" key="4">
    <source>
        <dbReference type="Proteomes" id="UP000238312"/>
    </source>
</evidence>
<dbReference type="RefSeq" id="WP_106253519.1">
    <property type="nucleotide sequence ID" value="NZ_PVNG01000060.1"/>
</dbReference>
<dbReference type="GO" id="GO:0015074">
    <property type="term" value="P:DNA integration"/>
    <property type="evidence" value="ECO:0007669"/>
    <property type="project" value="InterPro"/>
</dbReference>
<evidence type="ECO:0000256" key="2">
    <source>
        <dbReference type="SAM" id="MobiDB-lite"/>
    </source>
</evidence>
<feature type="compositionally biased region" description="Polar residues" evidence="2">
    <location>
        <begin position="1"/>
        <end position="14"/>
    </location>
</feature>
<keyword evidence="4" id="KW-1185">Reference proteome</keyword>
<dbReference type="GO" id="GO:0003677">
    <property type="term" value="F:DNA binding"/>
    <property type="evidence" value="ECO:0007669"/>
    <property type="project" value="InterPro"/>
</dbReference>
<evidence type="ECO:0008006" key="5">
    <source>
        <dbReference type="Google" id="ProtNLM"/>
    </source>
</evidence>
<dbReference type="EMBL" id="PVNG01000060">
    <property type="protein sequence ID" value="PRX43102.1"/>
    <property type="molecule type" value="Genomic_DNA"/>
</dbReference>
<keyword evidence="1" id="KW-0233">DNA recombination</keyword>
<name>A0A2T0LK55_9ACTN</name>
<protein>
    <recommendedName>
        <fullName evidence="5">Phage integrase family protein</fullName>
    </recommendedName>
</protein>
<dbReference type="GO" id="GO:0006310">
    <property type="term" value="P:DNA recombination"/>
    <property type="evidence" value="ECO:0007669"/>
    <property type="project" value="UniProtKB-KW"/>
</dbReference>
<dbReference type="InterPro" id="IPR011010">
    <property type="entry name" value="DNA_brk_join_enz"/>
</dbReference>
<dbReference type="Proteomes" id="UP000238312">
    <property type="component" value="Unassembled WGS sequence"/>
</dbReference>
<gene>
    <name evidence="3" type="ORF">B0I32_1608</name>
</gene>
<organism evidence="3 4">
    <name type="scientific">Nonomuraea fuscirosea</name>
    <dbReference type="NCBI Taxonomy" id="1291556"/>
    <lineage>
        <taxon>Bacteria</taxon>
        <taxon>Bacillati</taxon>
        <taxon>Actinomycetota</taxon>
        <taxon>Actinomycetes</taxon>
        <taxon>Streptosporangiales</taxon>
        <taxon>Streptosporangiaceae</taxon>
        <taxon>Nonomuraea</taxon>
    </lineage>
</organism>
<reference evidence="3 4" key="1">
    <citation type="submission" date="2018-03" db="EMBL/GenBank/DDBJ databases">
        <title>Genomic Encyclopedia of Type Strains, Phase III (KMG-III): the genomes of soil and plant-associated and newly described type strains.</title>
        <authorList>
            <person name="Whitman W."/>
        </authorList>
    </citation>
    <scope>NUCLEOTIDE SEQUENCE [LARGE SCALE GENOMIC DNA]</scope>
    <source>
        <strain evidence="3 4">CGMCC 4.7104</strain>
    </source>
</reference>
<dbReference type="Gene3D" id="1.10.443.10">
    <property type="entry name" value="Intergrase catalytic core"/>
    <property type="match status" value="1"/>
</dbReference>
<dbReference type="InterPro" id="IPR013762">
    <property type="entry name" value="Integrase-like_cat_sf"/>
</dbReference>
<proteinExistence type="predicted"/>
<accession>A0A2T0LK55</accession>